<accession>A0ABQ9HSY3</accession>
<protein>
    <submittedName>
        <fullName evidence="1">Uncharacterized protein</fullName>
    </submittedName>
</protein>
<organism evidence="1 2">
    <name type="scientific">Dryococelus australis</name>
    <dbReference type="NCBI Taxonomy" id="614101"/>
    <lineage>
        <taxon>Eukaryota</taxon>
        <taxon>Metazoa</taxon>
        <taxon>Ecdysozoa</taxon>
        <taxon>Arthropoda</taxon>
        <taxon>Hexapoda</taxon>
        <taxon>Insecta</taxon>
        <taxon>Pterygota</taxon>
        <taxon>Neoptera</taxon>
        <taxon>Polyneoptera</taxon>
        <taxon>Phasmatodea</taxon>
        <taxon>Verophasmatodea</taxon>
        <taxon>Anareolatae</taxon>
        <taxon>Phasmatidae</taxon>
        <taxon>Eurycanthinae</taxon>
        <taxon>Dryococelus</taxon>
    </lineage>
</organism>
<comment type="caution">
    <text evidence="1">The sequence shown here is derived from an EMBL/GenBank/DDBJ whole genome shotgun (WGS) entry which is preliminary data.</text>
</comment>
<name>A0ABQ9HSY3_9NEOP</name>
<keyword evidence="2" id="KW-1185">Reference proteome</keyword>
<sequence length="180" mass="20722">MDGVLKNLAAHELTLPYLKEHGFVVPILIKDNDGLDKRKLRLLPEFNDLESKNEQDSYLSGLISVRHIARRCPRKSNDQKQKDHSAALVYKVHMNGKDCPAFISLHGITKGRVYNFQQSSLTSGKWQKDQRGKHDNRPMKYPSAILHIIVQHIQSFHARSSHYSLRDNPDQKYLPESLTI</sequence>
<dbReference type="EMBL" id="JARBHB010000004">
    <property type="protein sequence ID" value="KAJ8887488.1"/>
    <property type="molecule type" value="Genomic_DNA"/>
</dbReference>
<proteinExistence type="predicted"/>
<evidence type="ECO:0000313" key="1">
    <source>
        <dbReference type="EMBL" id="KAJ8887488.1"/>
    </source>
</evidence>
<gene>
    <name evidence="1" type="ORF">PR048_013703</name>
</gene>
<dbReference type="Proteomes" id="UP001159363">
    <property type="component" value="Chromosome X"/>
</dbReference>
<reference evidence="1 2" key="1">
    <citation type="submission" date="2023-02" db="EMBL/GenBank/DDBJ databases">
        <title>LHISI_Scaffold_Assembly.</title>
        <authorList>
            <person name="Stuart O.P."/>
            <person name="Cleave R."/>
            <person name="Magrath M.J.L."/>
            <person name="Mikheyev A.S."/>
        </authorList>
    </citation>
    <scope>NUCLEOTIDE SEQUENCE [LARGE SCALE GENOMIC DNA]</scope>
    <source>
        <strain evidence="1">Daus_M_001</strain>
        <tissue evidence="1">Leg muscle</tissue>
    </source>
</reference>
<evidence type="ECO:0000313" key="2">
    <source>
        <dbReference type="Proteomes" id="UP001159363"/>
    </source>
</evidence>